<sequence>MWMGVYVLVWAARMGVQGVDHKVECYPGLLHFLLDYIDHYTYSEVHLVFQGRDDLELMRAGRQLILRRQAVTINFLDLNTHPEGLQTIAASTRSPPGSRVSYSVPGAYNKPPYFQLYRKPIFITSVLSTRALRRSFNVCGVCV</sequence>
<reference evidence="2" key="1">
    <citation type="journal article" date="2021" name="Sci. Adv.">
        <title>The American lobster genome reveals insights on longevity, neural, and immune adaptations.</title>
        <authorList>
            <person name="Polinski J.M."/>
            <person name="Zimin A.V."/>
            <person name="Clark K.F."/>
            <person name="Kohn A.B."/>
            <person name="Sadowski N."/>
            <person name="Timp W."/>
            <person name="Ptitsyn A."/>
            <person name="Khanna P."/>
            <person name="Romanova D.Y."/>
            <person name="Williams P."/>
            <person name="Greenwood S.J."/>
            <person name="Moroz L.L."/>
            <person name="Walt D.R."/>
            <person name="Bodnar A.G."/>
        </authorList>
    </citation>
    <scope>NUCLEOTIDE SEQUENCE</scope>
    <source>
        <strain evidence="2">GMGI-L3</strain>
    </source>
</reference>
<keyword evidence="1" id="KW-0732">Signal</keyword>
<feature type="chain" id="PRO_5035178714" evidence="1">
    <location>
        <begin position="19"/>
        <end position="143"/>
    </location>
</feature>
<gene>
    <name evidence="2" type="ORF">Hamer_G010870</name>
</gene>
<evidence type="ECO:0000256" key="1">
    <source>
        <dbReference type="SAM" id="SignalP"/>
    </source>
</evidence>
<evidence type="ECO:0000313" key="2">
    <source>
        <dbReference type="EMBL" id="KAG7162197.1"/>
    </source>
</evidence>
<feature type="signal peptide" evidence="1">
    <location>
        <begin position="1"/>
        <end position="18"/>
    </location>
</feature>
<dbReference type="Proteomes" id="UP000747542">
    <property type="component" value="Unassembled WGS sequence"/>
</dbReference>
<evidence type="ECO:0000313" key="3">
    <source>
        <dbReference type="Proteomes" id="UP000747542"/>
    </source>
</evidence>
<accession>A0A8J5JPE9</accession>
<dbReference type="AlphaFoldDB" id="A0A8J5JPE9"/>
<name>A0A8J5JPE9_HOMAM</name>
<organism evidence="2 3">
    <name type="scientific">Homarus americanus</name>
    <name type="common">American lobster</name>
    <dbReference type="NCBI Taxonomy" id="6706"/>
    <lineage>
        <taxon>Eukaryota</taxon>
        <taxon>Metazoa</taxon>
        <taxon>Ecdysozoa</taxon>
        <taxon>Arthropoda</taxon>
        <taxon>Crustacea</taxon>
        <taxon>Multicrustacea</taxon>
        <taxon>Malacostraca</taxon>
        <taxon>Eumalacostraca</taxon>
        <taxon>Eucarida</taxon>
        <taxon>Decapoda</taxon>
        <taxon>Pleocyemata</taxon>
        <taxon>Astacidea</taxon>
        <taxon>Nephropoidea</taxon>
        <taxon>Nephropidae</taxon>
        <taxon>Homarus</taxon>
    </lineage>
</organism>
<proteinExistence type="predicted"/>
<keyword evidence="3" id="KW-1185">Reference proteome</keyword>
<dbReference type="EMBL" id="JAHLQT010028013">
    <property type="protein sequence ID" value="KAG7162197.1"/>
    <property type="molecule type" value="Genomic_DNA"/>
</dbReference>
<protein>
    <submittedName>
        <fullName evidence="2">Uncharacterized protein</fullName>
    </submittedName>
</protein>
<comment type="caution">
    <text evidence="2">The sequence shown here is derived from an EMBL/GenBank/DDBJ whole genome shotgun (WGS) entry which is preliminary data.</text>
</comment>